<reference evidence="6" key="1">
    <citation type="submission" date="2015-02" db="EMBL/GenBank/DDBJ databases">
        <title>Genome sequencing for Strongylocentrotus purpuratus.</title>
        <authorList>
            <person name="Murali S."/>
            <person name="Liu Y."/>
            <person name="Vee V."/>
            <person name="English A."/>
            <person name="Wang M."/>
            <person name="Skinner E."/>
            <person name="Han Y."/>
            <person name="Muzny D.M."/>
            <person name="Worley K.C."/>
            <person name="Gibbs R.A."/>
        </authorList>
    </citation>
    <scope>NUCLEOTIDE SEQUENCE</scope>
</reference>
<organism evidence="5 6">
    <name type="scientific">Strongylocentrotus purpuratus</name>
    <name type="common">Purple sea urchin</name>
    <dbReference type="NCBI Taxonomy" id="7668"/>
    <lineage>
        <taxon>Eukaryota</taxon>
        <taxon>Metazoa</taxon>
        <taxon>Echinodermata</taxon>
        <taxon>Eleutherozoa</taxon>
        <taxon>Echinozoa</taxon>
        <taxon>Echinoidea</taxon>
        <taxon>Euechinoidea</taxon>
        <taxon>Echinacea</taxon>
        <taxon>Camarodonta</taxon>
        <taxon>Echinidea</taxon>
        <taxon>Strongylocentrotidae</taxon>
        <taxon>Strongylocentrotus</taxon>
    </lineage>
</organism>
<dbReference type="GO" id="GO:0051301">
    <property type="term" value="P:cell division"/>
    <property type="evidence" value="ECO:0007669"/>
    <property type="project" value="UniProtKB-KW"/>
</dbReference>
<dbReference type="PANTHER" id="PTHR12827">
    <property type="entry name" value="MEIOTIC CHECKPOINT REGULATOR TSG24 FAMILY MEMBER"/>
    <property type="match status" value="1"/>
</dbReference>
<keyword evidence="6" id="KW-1185">Reference proteome</keyword>
<dbReference type="PANTHER" id="PTHR12827:SF3">
    <property type="entry name" value="ANAPHASE-PROMOTING COMPLEX SUBUNIT 1"/>
    <property type="match status" value="1"/>
</dbReference>
<proteinExistence type="predicted"/>
<keyword evidence="1" id="KW-0132">Cell division</keyword>
<dbReference type="AlphaFoldDB" id="A0A7M7T535"/>
<dbReference type="GeneID" id="105441754"/>
<name>A0A7M7T535_STRPU</name>
<dbReference type="RefSeq" id="XP_030854535.1">
    <property type="nucleotide sequence ID" value="XM_030998675.1"/>
</dbReference>
<dbReference type="EnsemblMetazoa" id="XM_030998675">
    <property type="protein sequence ID" value="XP_030854535"/>
    <property type="gene ID" value="LOC105441754"/>
</dbReference>
<dbReference type="Proteomes" id="UP000007110">
    <property type="component" value="Unassembled WGS sequence"/>
</dbReference>
<keyword evidence="3" id="KW-0131">Cell cycle</keyword>
<keyword evidence="2" id="KW-0498">Mitosis</keyword>
<dbReference type="KEGG" id="spu:105441754"/>
<reference evidence="5" key="2">
    <citation type="submission" date="2021-01" db="UniProtKB">
        <authorList>
            <consortium name="EnsemblMetazoa"/>
        </authorList>
    </citation>
    <scope>IDENTIFICATION</scope>
</reference>
<dbReference type="OrthoDB" id="8782693at2759"/>
<sequence length="250" mass="28067">MSAPPLKKLELSISNSCETVELEGKLEDEVMIAASEPRAYVPFGRSISSHHPGQDSLPQQKDIVSDHDVPLAAFKDVSIREGPEKEFWQIRECADAEDCDEELYFKDRVVVWSKGCGYSTSSVKKTFTLQESVQQVEWSRFRMQRLEPTDVGKSTLGENEQEEDVLGISITHPTSITVFTEAGEKFVASLPFQVSRTWIVDGGMLLEQAVSQTELSSVYSKREKEKLPTLFSLLHPLDEPTPVLCRNGKK</sequence>
<evidence type="ECO:0000259" key="4">
    <source>
        <dbReference type="Pfam" id="PF12859"/>
    </source>
</evidence>
<dbReference type="Pfam" id="PF12859">
    <property type="entry name" value="ANAPC1"/>
    <property type="match status" value="1"/>
</dbReference>
<feature type="domain" description="Anaphase-promoting complex subunit 1 N-terminal" evidence="4">
    <location>
        <begin position="88"/>
        <end position="213"/>
    </location>
</feature>
<evidence type="ECO:0000256" key="2">
    <source>
        <dbReference type="ARBA" id="ARBA00022776"/>
    </source>
</evidence>
<evidence type="ECO:0000256" key="3">
    <source>
        <dbReference type="ARBA" id="ARBA00023306"/>
    </source>
</evidence>
<evidence type="ECO:0000313" key="6">
    <source>
        <dbReference type="Proteomes" id="UP000007110"/>
    </source>
</evidence>
<evidence type="ECO:0000256" key="1">
    <source>
        <dbReference type="ARBA" id="ARBA00022618"/>
    </source>
</evidence>
<dbReference type="InterPro" id="IPR049255">
    <property type="entry name" value="Apc1_N"/>
</dbReference>
<dbReference type="InterPro" id="IPR024990">
    <property type="entry name" value="Apc1"/>
</dbReference>
<protein>
    <recommendedName>
        <fullName evidence="4">Anaphase-promoting complex subunit 1 N-terminal domain-containing protein</fullName>
    </recommendedName>
</protein>
<dbReference type="OMA" id="WQIRECA"/>
<accession>A0A7M7T535</accession>
<dbReference type="InParanoid" id="A0A7M7T535"/>
<evidence type="ECO:0000313" key="5">
    <source>
        <dbReference type="EnsemblMetazoa" id="XP_030854535"/>
    </source>
</evidence>
<dbReference type="GO" id="GO:0005680">
    <property type="term" value="C:anaphase-promoting complex"/>
    <property type="evidence" value="ECO:0007669"/>
    <property type="project" value="InterPro"/>
</dbReference>